<keyword evidence="3" id="KW-1185">Reference proteome</keyword>
<protein>
    <submittedName>
        <fullName evidence="2">Uncharacterized protein</fullName>
    </submittedName>
</protein>
<feature type="chain" id="PRO_5046761872" evidence="1">
    <location>
        <begin position="20"/>
        <end position="94"/>
    </location>
</feature>
<evidence type="ECO:0000313" key="3">
    <source>
        <dbReference type="Proteomes" id="UP001163156"/>
    </source>
</evidence>
<organism evidence="2 3">
    <name type="scientific">Algoriphagus halophytocola</name>
    <dbReference type="NCBI Taxonomy" id="2991499"/>
    <lineage>
        <taxon>Bacteria</taxon>
        <taxon>Pseudomonadati</taxon>
        <taxon>Bacteroidota</taxon>
        <taxon>Cytophagia</taxon>
        <taxon>Cytophagales</taxon>
        <taxon>Cyclobacteriaceae</taxon>
        <taxon>Algoriphagus</taxon>
    </lineage>
</organism>
<keyword evidence="1" id="KW-0732">Signal</keyword>
<dbReference type="EMBL" id="CP110226">
    <property type="protein sequence ID" value="UZD24675.1"/>
    <property type="molecule type" value="Genomic_DNA"/>
</dbReference>
<name>A0ABY6MLP8_9BACT</name>
<dbReference type="RefSeq" id="WP_264811384.1">
    <property type="nucleotide sequence ID" value="NZ_CP110226.1"/>
</dbReference>
<proteinExistence type="predicted"/>
<evidence type="ECO:0000256" key="1">
    <source>
        <dbReference type="SAM" id="SignalP"/>
    </source>
</evidence>
<dbReference type="Proteomes" id="UP001163156">
    <property type="component" value="Chromosome"/>
</dbReference>
<sequence>MKKSVLLVAVMLSASVAFSQSTLKGPKAKNATPSERVAHASPIKFKVEPAAVQGPEAKNKKVWESEKVETKTVYVRREQPLKGPKAKNKKVWED</sequence>
<accession>A0ABY6MLP8</accession>
<reference evidence="2" key="1">
    <citation type="submission" date="2022-10" db="EMBL/GenBank/DDBJ databases">
        <title>Algoriphagus sp. a novel bacteria isolate from halophytes salicornia europaea.</title>
        <authorList>
            <person name="Peng Y."/>
            <person name="Jiang L."/>
            <person name="Lee J."/>
        </authorList>
    </citation>
    <scope>NUCLEOTIDE SEQUENCE</scope>
    <source>
        <strain evidence="2">TR-M5</strain>
    </source>
</reference>
<gene>
    <name evidence="2" type="ORF">OM944_09270</name>
</gene>
<feature type="signal peptide" evidence="1">
    <location>
        <begin position="1"/>
        <end position="19"/>
    </location>
</feature>
<evidence type="ECO:0000313" key="2">
    <source>
        <dbReference type="EMBL" id="UZD24675.1"/>
    </source>
</evidence>